<dbReference type="InterPro" id="IPR016032">
    <property type="entry name" value="Sig_transdc_resp-reg_C-effctor"/>
</dbReference>
<dbReference type="Proteomes" id="UP001158500">
    <property type="component" value="Unassembled WGS sequence"/>
</dbReference>
<dbReference type="GO" id="GO:0003677">
    <property type="term" value="F:DNA binding"/>
    <property type="evidence" value="ECO:0007669"/>
    <property type="project" value="UniProtKB-KW"/>
</dbReference>
<dbReference type="Gene3D" id="1.10.10.10">
    <property type="entry name" value="Winged helix-like DNA-binding domain superfamily/Winged helix DNA-binding domain"/>
    <property type="match status" value="1"/>
</dbReference>
<dbReference type="PROSITE" id="PS50043">
    <property type="entry name" value="HTH_LUXR_2"/>
    <property type="match status" value="1"/>
</dbReference>
<evidence type="ECO:0000256" key="1">
    <source>
        <dbReference type="ARBA" id="ARBA00023015"/>
    </source>
</evidence>
<dbReference type="PROSITE" id="PS00622">
    <property type="entry name" value="HTH_LUXR_1"/>
    <property type="match status" value="1"/>
</dbReference>
<organism evidence="5 7">
    <name type="scientific">Stutzerimonas stutzeri</name>
    <name type="common">Pseudomonas stutzeri</name>
    <dbReference type="NCBI Taxonomy" id="316"/>
    <lineage>
        <taxon>Bacteria</taxon>
        <taxon>Pseudomonadati</taxon>
        <taxon>Pseudomonadota</taxon>
        <taxon>Gammaproteobacteria</taxon>
        <taxon>Pseudomonadales</taxon>
        <taxon>Pseudomonadaceae</taxon>
        <taxon>Stutzerimonas</taxon>
    </lineage>
</organism>
<dbReference type="PRINTS" id="PR00038">
    <property type="entry name" value="HTHLUXR"/>
</dbReference>
<protein>
    <submittedName>
        <fullName evidence="5">Response regulator transcription factor</fullName>
    </submittedName>
</protein>
<evidence type="ECO:0000256" key="2">
    <source>
        <dbReference type="ARBA" id="ARBA00023125"/>
    </source>
</evidence>
<accession>A0A3R8XH78</accession>
<reference evidence="5" key="1">
    <citation type="submission" date="2020-02" db="EMBL/GenBank/DDBJ databases">
        <title>Synteny-based analysis reveals conserved mechanism for high triclosan tolerance in Pseudomonas, as well as instances of horizontal transfer.</title>
        <authorList>
            <person name="Mcfarland A.G."/>
            <person name="Bertucci H.K."/>
            <person name="Litmann E."/>
            <person name="Shen J."/>
            <person name="Huttenhower C."/>
            <person name="Hartmann E.M."/>
        </authorList>
    </citation>
    <scope>NUCLEOTIDE SEQUENCE</scope>
    <source>
        <strain evidence="5">109A1</strain>
    </source>
</reference>
<evidence type="ECO:0000313" key="6">
    <source>
        <dbReference type="EMBL" id="MDH1235749.1"/>
    </source>
</evidence>
<evidence type="ECO:0000259" key="4">
    <source>
        <dbReference type="PROSITE" id="PS50043"/>
    </source>
</evidence>
<keyword evidence="1" id="KW-0805">Transcription regulation</keyword>
<evidence type="ECO:0000256" key="3">
    <source>
        <dbReference type="ARBA" id="ARBA00023163"/>
    </source>
</evidence>
<keyword evidence="3" id="KW-0804">Transcription</keyword>
<feature type="domain" description="HTH luxR-type" evidence="4">
    <location>
        <begin position="145"/>
        <end position="210"/>
    </location>
</feature>
<gene>
    <name evidence="5" type="ORF">G7024_06675</name>
    <name evidence="6" type="ORF">N5C32_06835</name>
</gene>
<dbReference type="GO" id="GO:0006355">
    <property type="term" value="P:regulation of DNA-templated transcription"/>
    <property type="evidence" value="ECO:0007669"/>
    <property type="project" value="InterPro"/>
</dbReference>
<dbReference type="RefSeq" id="WP_011913959.1">
    <property type="nucleotide sequence ID" value="NC_015740.1"/>
</dbReference>
<proteinExistence type="predicted"/>
<dbReference type="InterPro" id="IPR000792">
    <property type="entry name" value="Tscrpt_reg_LuxR_C"/>
</dbReference>
<dbReference type="InterPro" id="IPR036388">
    <property type="entry name" value="WH-like_DNA-bd_sf"/>
</dbReference>
<dbReference type="KEGG" id="psz:PSTAB_2881"/>
<dbReference type="Proteomes" id="UP001138621">
    <property type="component" value="Unassembled WGS sequence"/>
</dbReference>
<dbReference type="OMA" id="RIQAMNW"/>
<keyword evidence="2" id="KW-0238">DNA-binding</keyword>
<evidence type="ECO:0000313" key="5">
    <source>
        <dbReference type="EMBL" id="MBA1304091.1"/>
    </source>
</evidence>
<dbReference type="SUPFAM" id="SSF46894">
    <property type="entry name" value="C-terminal effector domain of the bipartite response regulators"/>
    <property type="match status" value="1"/>
</dbReference>
<reference evidence="6" key="2">
    <citation type="submission" date="2022-09" db="EMBL/GenBank/DDBJ databases">
        <title>Intensive care unit water sources are persistently colonized with multi-drug resistant bacteria and are the site of extensive horizontal gene transfer of antibiotic resistance genes.</title>
        <authorList>
            <person name="Diorio-Toth L."/>
        </authorList>
    </citation>
    <scope>NUCLEOTIDE SEQUENCE</scope>
    <source>
        <strain evidence="6">GD03947</strain>
    </source>
</reference>
<comment type="caution">
    <text evidence="5">The sequence shown here is derived from an EMBL/GenBank/DDBJ whole genome shotgun (WGS) entry which is preliminary data.</text>
</comment>
<dbReference type="SMART" id="SM00421">
    <property type="entry name" value="HTH_LUXR"/>
    <property type="match status" value="1"/>
</dbReference>
<dbReference type="EMBL" id="JAOCAE010000003">
    <property type="protein sequence ID" value="MDH1235749.1"/>
    <property type="molecule type" value="Genomic_DNA"/>
</dbReference>
<dbReference type="EMBL" id="JAAMRD010000004">
    <property type="protein sequence ID" value="MBA1304091.1"/>
    <property type="molecule type" value="Genomic_DNA"/>
</dbReference>
<sequence length="215" mass="23730">MKDDVVPAYQPNSPRVLLLSASSSLNSTLRQHLYDCPDWTLSHASAPRGEVEAALVLLDVGSYDRDTNVHLLRQIGDTPVALVNAQPDQARRLVETHPWIRGVFYRATPRTIFVRGIRTLLTGGDWLPRELMEALLSRYRQLSSANQVIDELTLREKQILALAGQGLSNAEIGEKLHLSIHTIKSHVHNALRKLGASNRAQGASLVLAHVSEAVS</sequence>
<name>A0A3R8XH78_STUST</name>
<dbReference type="GeneID" id="66822179"/>
<dbReference type="AlphaFoldDB" id="A0A3R8XH78"/>
<dbReference type="Pfam" id="PF00196">
    <property type="entry name" value="GerE"/>
    <property type="match status" value="1"/>
</dbReference>
<dbReference type="Gene3D" id="3.40.50.2300">
    <property type="match status" value="1"/>
</dbReference>
<dbReference type="CDD" id="cd06170">
    <property type="entry name" value="LuxR_C_like"/>
    <property type="match status" value="1"/>
</dbReference>
<dbReference type="PANTHER" id="PTHR44688:SF16">
    <property type="entry name" value="DNA-BINDING TRANSCRIPTIONAL ACTIVATOR DEVR_DOSR"/>
    <property type="match status" value="1"/>
</dbReference>
<dbReference type="PANTHER" id="PTHR44688">
    <property type="entry name" value="DNA-BINDING TRANSCRIPTIONAL ACTIVATOR DEVR_DOSR"/>
    <property type="match status" value="1"/>
</dbReference>
<evidence type="ECO:0000313" key="7">
    <source>
        <dbReference type="Proteomes" id="UP001138621"/>
    </source>
</evidence>